<evidence type="ECO:0000313" key="4">
    <source>
        <dbReference type="Proteomes" id="UP001151760"/>
    </source>
</evidence>
<sequence length="452" mass="52087">MLHGPCGAKAKHAPCNNEGKCSKHFPKKFLAETIINEDGYPVYRRRDNKITPIKGKFTYNNKHVVPHNRYLLLKYHAHINFEWCNRSKVIKYLFKYLNKGPDRVTISIQENVKASANGASDQIMVVDEIKNYLNCRFLSPCEAVWRLFLFDINYAYPTVMQLNYHLPEQNAITLRDSKELPALLERECISITIGARSFTELKMVNKINYATFKAACFAYGLLNDDKEWTHAITEASFWAMAPQLRELFVTILLFYFNDLPQPNPKLLTNLDNRLLREALALNANKSIASLLLPAGRTTHSRFVIPLKLMENSTCGIKQNTHLAKLMQHVRLITWEEAPMTQRYAFEALDKTNDGIAGRGLSIVLPVIPNAKRPEVIQACLNQSELWKYCKVFTLTRRMRVNEYACNGEIDNRKQDFNRWVIAVGDGKLPAKKKESEDEPTWIEILEEFLIKS</sequence>
<dbReference type="InterPro" id="IPR010285">
    <property type="entry name" value="DNA_helicase_pif1-like_DEAD"/>
</dbReference>
<keyword evidence="1" id="KW-0347">Helicase</keyword>
<comment type="catalytic activity">
    <reaction evidence="1">
        <text>ATP + H2O = ADP + phosphate + H(+)</text>
        <dbReference type="Rhea" id="RHEA:13065"/>
        <dbReference type="ChEBI" id="CHEBI:15377"/>
        <dbReference type="ChEBI" id="CHEBI:15378"/>
        <dbReference type="ChEBI" id="CHEBI:30616"/>
        <dbReference type="ChEBI" id="CHEBI:43474"/>
        <dbReference type="ChEBI" id="CHEBI:456216"/>
        <dbReference type="EC" id="5.6.2.3"/>
    </reaction>
</comment>
<dbReference type="EC" id="5.6.2.3" evidence="1"/>
<keyword evidence="1" id="KW-0227">DNA damage</keyword>
<reference evidence="3" key="2">
    <citation type="submission" date="2022-01" db="EMBL/GenBank/DDBJ databases">
        <authorList>
            <person name="Yamashiro T."/>
            <person name="Shiraishi A."/>
            <person name="Satake H."/>
            <person name="Nakayama K."/>
        </authorList>
    </citation>
    <scope>NUCLEOTIDE SEQUENCE</scope>
</reference>
<evidence type="ECO:0000313" key="3">
    <source>
        <dbReference type="EMBL" id="GJT50117.1"/>
    </source>
</evidence>
<dbReference type="PANTHER" id="PTHR10492">
    <property type="match status" value="1"/>
</dbReference>
<comment type="cofactor">
    <cofactor evidence="1">
        <name>Mg(2+)</name>
        <dbReference type="ChEBI" id="CHEBI:18420"/>
    </cofactor>
</comment>
<gene>
    <name evidence="3" type="ORF">Tco_0976274</name>
</gene>
<feature type="domain" description="DNA helicase Pif1-like DEAD-box helicase" evidence="2">
    <location>
        <begin position="280"/>
        <end position="433"/>
    </location>
</feature>
<accession>A0ABQ5EH23</accession>
<keyword evidence="4" id="KW-1185">Reference proteome</keyword>
<protein>
    <recommendedName>
        <fullName evidence="1">ATP-dependent DNA helicase</fullName>
        <ecNumber evidence="1">5.6.2.3</ecNumber>
    </recommendedName>
</protein>
<keyword evidence="1" id="KW-0378">Hydrolase</keyword>
<keyword evidence="1" id="KW-0067">ATP-binding</keyword>
<proteinExistence type="inferred from homology"/>
<keyword evidence="1" id="KW-0233">DNA recombination</keyword>
<comment type="similarity">
    <text evidence="1">Belongs to the helicase family.</text>
</comment>
<evidence type="ECO:0000259" key="2">
    <source>
        <dbReference type="Pfam" id="PF05970"/>
    </source>
</evidence>
<keyword evidence="1" id="KW-0547">Nucleotide-binding</keyword>
<dbReference type="PANTHER" id="PTHR10492:SF57">
    <property type="entry name" value="ATP-DEPENDENT DNA HELICASE"/>
    <property type="match status" value="1"/>
</dbReference>
<dbReference type="Pfam" id="PF05970">
    <property type="entry name" value="PIF1"/>
    <property type="match status" value="1"/>
</dbReference>
<keyword evidence="1" id="KW-0234">DNA repair</keyword>
<dbReference type="Proteomes" id="UP001151760">
    <property type="component" value="Unassembled WGS sequence"/>
</dbReference>
<dbReference type="EMBL" id="BQNB010016294">
    <property type="protein sequence ID" value="GJT50117.1"/>
    <property type="molecule type" value="Genomic_DNA"/>
</dbReference>
<name>A0ABQ5EH23_9ASTR</name>
<comment type="caution">
    <text evidence="3">The sequence shown here is derived from an EMBL/GenBank/DDBJ whole genome shotgun (WGS) entry which is preliminary data.</text>
</comment>
<evidence type="ECO:0000256" key="1">
    <source>
        <dbReference type="RuleBase" id="RU363044"/>
    </source>
</evidence>
<organism evidence="3 4">
    <name type="scientific">Tanacetum coccineum</name>
    <dbReference type="NCBI Taxonomy" id="301880"/>
    <lineage>
        <taxon>Eukaryota</taxon>
        <taxon>Viridiplantae</taxon>
        <taxon>Streptophyta</taxon>
        <taxon>Embryophyta</taxon>
        <taxon>Tracheophyta</taxon>
        <taxon>Spermatophyta</taxon>
        <taxon>Magnoliopsida</taxon>
        <taxon>eudicotyledons</taxon>
        <taxon>Gunneridae</taxon>
        <taxon>Pentapetalae</taxon>
        <taxon>asterids</taxon>
        <taxon>campanulids</taxon>
        <taxon>Asterales</taxon>
        <taxon>Asteraceae</taxon>
        <taxon>Asteroideae</taxon>
        <taxon>Anthemideae</taxon>
        <taxon>Anthemidinae</taxon>
        <taxon>Tanacetum</taxon>
    </lineage>
</organism>
<reference evidence="3" key="1">
    <citation type="journal article" date="2022" name="Int. J. Mol. Sci.">
        <title>Draft Genome of Tanacetum Coccineum: Genomic Comparison of Closely Related Tanacetum-Family Plants.</title>
        <authorList>
            <person name="Yamashiro T."/>
            <person name="Shiraishi A."/>
            <person name="Nakayama K."/>
            <person name="Satake H."/>
        </authorList>
    </citation>
    <scope>NUCLEOTIDE SEQUENCE</scope>
</reference>